<feature type="region of interest" description="Disordered" evidence="1">
    <location>
        <begin position="57"/>
        <end position="80"/>
    </location>
</feature>
<evidence type="ECO:0000313" key="3">
    <source>
        <dbReference type="Proteomes" id="UP000655287"/>
    </source>
</evidence>
<dbReference type="EMBL" id="BOOU01000018">
    <property type="protein sequence ID" value="GII76411.1"/>
    <property type="molecule type" value="Genomic_DNA"/>
</dbReference>
<gene>
    <name evidence="2" type="ORF">Sru01_13930</name>
</gene>
<dbReference type="AlphaFoldDB" id="A0A919R0Z6"/>
<protein>
    <submittedName>
        <fullName evidence="2">Uncharacterized protein</fullName>
    </submittedName>
</protein>
<feature type="compositionally biased region" description="Basic and acidic residues" evidence="1">
    <location>
        <begin position="63"/>
        <end position="80"/>
    </location>
</feature>
<evidence type="ECO:0000256" key="1">
    <source>
        <dbReference type="SAM" id="MobiDB-lite"/>
    </source>
</evidence>
<accession>A0A919R0Z6</accession>
<dbReference type="Proteomes" id="UP000655287">
    <property type="component" value="Unassembled WGS sequence"/>
</dbReference>
<name>A0A919R0Z6_9ACTN</name>
<comment type="caution">
    <text evidence="2">The sequence shown here is derived from an EMBL/GenBank/DDBJ whole genome shotgun (WGS) entry which is preliminary data.</text>
</comment>
<evidence type="ECO:0000313" key="2">
    <source>
        <dbReference type="EMBL" id="GII76411.1"/>
    </source>
</evidence>
<organism evidence="2 3">
    <name type="scientific">Sphaerisporangium rufum</name>
    <dbReference type="NCBI Taxonomy" id="1381558"/>
    <lineage>
        <taxon>Bacteria</taxon>
        <taxon>Bacillati</taxon>
        <taxon>Actinomycetota</taxon>
        <taxon>Actinomycetes</taxon>
        <taxon>Streptosporangiales</taxon>
        <taxon>Streptosporangiaceae</taxon>
        <taxon>Sphaerisporangium</taxon>
    </lineage>
</organism>
<reference evidence="2" key="1">
    <citation type="submission" date="2021-01" db="EMBL/GenBank/DDBJ databases">
        <title>Whole genome shotgun sequence of Sphaerisporangium rufum NBRC 109079.</title>
        <authorList>
            <person name="Komaki H."/>
            <person name="Tamura T."/>
        </authorList>
    </citation>
    <scope>NUCLEOTIDE SEQUENCE</scope>
    <source>
        <strain evidence="2">NBRC 109079</strain>
    </source>
</reference>
<keyword evidence="3" id="KW-1185">Reference proteome</keyword>
<sequence>MTMSRQLQAAIADRTYGTLRLSLSLSAITPPDWHVRTPDARRRHTYPARAVSHLVRPVPRGSGRADARRDGVAAPAGRRD</sequence>
<proteinExistence type="predicted"/>